<dbReference type="Pfam" id="PF00122">
    <property type="entry name" value="E1-E2_ATPase"/>
    <property type="match status" value="1"/>
</dbReference>
<dbReference type="GO" id="GO:0015086">
    <property type="term" value="F:cadmium ion transmembrane transporter activity"/>
    <property type="evidence" value="ECO:0007669"/>
    <property type="project" value="TreeGrafter"/>
</dbReference>
<keyword evidence="6 8" id="KW-1133">Transmembrane helix</keyword>
<dbReference type="InterPro" id="IPR008250">
    <property type="entry name" value="ATPase_P-typ_transduc_dom_A_sf"/>
</dbReference>
<dbReference type="CDD" id="cd12108">
    <property type="entry name" value="Hr-like"/>
    <property type="match status" value="1"/>
</dbReference>
<dbReference type="InterPro" id="IPR001757">
    <property type="entry name" value="P_typ_ATPase"/>
</dbReference>
<comment type="similarity">
    <text evidence="2 8">Belongs to the cation transport ATPase (P-type) (TC 3.A.3) family. Type IB subfamily.</text>
</comment>
<dbReference type="SFLD" id="SFLDG00002">
    <property type="entry name" value="C1.7:_P-type_atpase_like"/>
    <property type="match status" value="1"/>
</dbReference>
<dbReference type="Pfam" id="PF00702">
    <property type="entry name" value="Hydrolase"/>
    <property type="match status" value="1"/>
</dbReference>
<reference evidence="11" key="1">
    <citation type="submission" date="2023-02" db="EMBL/GenBank/DDBJ databases">
        <title>Nocardiopsis ansamitocini NBRC 112285.</title>
        <authorList>
            <person name="Ichikawa N."/>
            <person name="Sato H."/>
            <person name="Tonouchi N."/>
        </authorList>
    </citation>
    <scope>NUCLEOTIDE SEQUENCE</scope>
    <source>
        <strain evidence="11">NBRC 112285</strain>
    </source>
</reference>
<feature type="domain" description="P-type ATPase A" evidence="9">
    <location>
        <begin position="126"/>
        <end position="223"/>
    </location>
</feature>
<dbReference type="GO" id="GO:0005524">
    <property type="term" value="F:ATP binding"/>
    <property type="evidence" value="ECO:0007669"/>
    <property type="project" value="UniProtKB-UniRule"/>
</dbReference>
<dbReference type="InterPro" id="IPR027256">
    <property type="entry name" value="P-typ_ATPase_IB"/>
</dbReference>
<evidence type="ECO:0000259" key="9">
    <source>
        <dbReference type="Pfam" id="PF00122"/>
    </source>
</evidence>
<sequence length="780" mass="82032">MENMDQGNDAVRKGPSTQSALLVLCLAGLVSGGLLHLAWSPSSAHTAWLGATLLGTAASAWWVLDGLRHKRFGTDTLALLALIGTLLVGEFLAGSIIAVMLTGGRVLEERAGRRARRDLSALLARSPTTAHRLLDGEIVTVPADDVRPGDLLLVRSGEVLPVDGRIEGDAAVLDESVVTGEPLPVERQAGEAARSGTVNAAGPFRLRATTDARRGTFAAIVRLAGDAKSDNAPFVRLADRYSAIFLPVSVVVAGVAWLMSQDPVRAVAVLVVATPCPLILAAPIAFTSGMSRCARRGVIVKSGAALERLARARVLLFDKTGTVTEGRPRLARTATGTDGSGEDVLRLAACLDQVSAHVLATAIVRAARENGLGLEQPGRVSESLGEGIEGVVGEHLVRVGKAAWAGCGEEEPPWVSAARSEAARDGSVTVFVGVDGRFAGVLLLKDRLRTDAPRTFRLLRIAGIDRTVMVTGDRQAVADLVGAYVGADEVRAEQSPEDKVEVVRTESGRAPTVMVGDGVNDAPALACAGVGVALGARGSTASSESADVVITVDRLARLAETLVIARRTRSIARESALVGMVLSFGAMLVAAAGLLPPTAGAVLQELIDVAVVVNALRALNGGLRGHSHELRGASAELVRSLDEEHHRLWPRIHELPQVSEAIALGSGEPSTELLDGLTAFLAEVGEHEERDEKLLYPQVDRALGVRGATAAMSRGHSEIDVLSRRIGAAIGELRTDCRPETRRHAARLVIELYAVLQLHFTQEEENYHVLATGDGAGKDR</sequence>
<evidence type="ECO:0000256" key="2">
    <source>
        <dbReference type="ARBA" id="ARBA00006024"/>
    </source>
</evidence>
<feature type="transmembrane region" description="Helical" evidence="8">
    <location>
        <begin position="46"/>
        <end position="64"/>
    </location>
</feature>
<dbReference type="Gene3D" id="2.70.150.10">
    <property type="entry name" value="Calcium-transporting ATPase, cytoplasmic transduction domain A"/>
    <property type="match status" value="1"/>
</dbReference>
<keyword evidence="3 8" id="KW-0812">Transmembrane</keyword>
<dbReference type="SUPFAM" id="SSF81665">
    <property type="entry name" value="Calcium ATPase, transmembrane domain M"/>
    <property type="match status" value="1"/>
</dbReference>
<evidence type="ECO:0000256" key="3">
    <source>
        <dbReference type="ARBA" id="ARBA00022692"/>
    </source>
</evidence>
<keyword evidence="4 8" id="KW-0479">Metal-binding</keyword>
<dbReference type="Gene3D" id="3.40.1110.10">
    <property type="entry name" value="Calcium-transporting ATPase, cytoplasmic domain N"/>
    <property type="match status" value="1"/>
</dbReference>
<dbReference type="EMBL" id="BSQG01000007">
    <property type="protein sequence ID" value="GLU49526.1"/>
    <property type="molecule type" value="Genomic_DNA"/>
</dbReference>
<dbReference type="InterPro" id="IPR023299">
    <property type="entry name" value="ATPase_P-typ_cyto_dom_N"/>
</dbReference>
<organism evidence="11 12">
    <name type="scientific">Nocardiopsis ansamitocini</name>
    <dbReference type="NCBI Taxonomy" id="1670832"/>
    <lineage>
        <taxon>Bacteria</taxon>
        <taxon>Bacillati</taxon>
        <taxon>Actinomycetota</taxon>
        <taxon>Actinomycetes</taxon>
        <taxon>Streptosporangiales</taxon>
        <taxon>Nocardiopsidaceae</taxon>
        <taxon>Nocardiopsis</taxon>
    </lineage>
</organism>
<feature type="transmembrane region" description="Helical" evidence="8">
    <location>
        <begin position="76"/>
        <end position="107"/>
    </location>
</feature>
<dbReference type="Pfam" id="PF01814">
    <property type="entry name" value="Hemerythrin"/>
    <property type="match status" value="1"/>
</dbReference>
<dbReference type="InterPro" id="IPR059000">
    <property type="entry name" value="ATPase_P-type_domA"/>
</dbReference>
<dbReference type="Gene3D" id="1.20.120.520">
    <property type="entry name" value="nmb1532 protein domain like"/>
    <property type="match status" value="1"/>
</dbReference>
<dbReference type="SUPFAM" id="SSF56784">
    <property type="entry name" value="HAD-like"/>
    <property type="match status" value="1"/>
</dbReference>
<dbReference type="Proteomes" id="UP001165092">
    <property type="component" value="Unassembled WGS sequence"/>
</dbReference>
<dbReference type="PANTHER" id="PTHR48085">
    <property type="entry name" value="CADMIUM/ZINC-TRANSPORTING ATPASE HMA2-RELATED"/>
    <property type="match status" value="1"/>
</dbReference>
<dbReference type="SFLD" id="SFLDF00027">
    <property type="entry name" value="p-type_atpase"/>
    <property type="match status" value="1"/>
</dbReference>
<dbReference type="GO" id="GO:0016887">
    <property type="term" value="F:ATP hydrolysis activity"/>
    <property type="evidence" value="ECO:0007669"/>
    <property type="project" value="InterPro"/>
</dbReference>
<dbReference type="NCBIfam" id="TIGR01525">
    <property type="entry name" value="ATPase-IB_hvy"/>
    <property type="match status" value="1"/>
</dbReference>
<name>A0A9W6P9D3_9ACTN</name>
<dbReference type="GO" id="GO:0005886">
    <property type="term" value="C:plasma membrane"/>
    <property type="evidence" value="ECO:0007669"/>
    <property type="project" value="UniProtKB-SubCell"/>
</dbReference>
<dbReference type="InterPro" id="IPR023298">
    <property type="entry name" value="ATPase_P-typ_TM_dom_sf"/>
</dbReference>
<evidence type="ECO:0000259" key="10">
    <source>
        <dbReference type="Pfam" id="PF01814"/>
    </source>
</evidence>
<evidence type="ECO:0000256" key="4">
    <source>
        <dbReference type="ARBA" id="ARBA00022723"/>
    </source>
</evidence>
<dbReference type="SUPFAM" id="SSF81660">
    <property type="entry name" value="Metal cation-transporting ATPase, ATP-binding domain N"/>
    <property type="match status" value="1"/>
</dbReference>
<feature type="domain" description="Hemerythrin-like" evidence="10">
    <location>
        <begin position="638"/>
        <end position="768"/>
    </location>
</feature>
<feature type="transmembrane region" description="Helical" evidence="8">
    <location>
        <begin position="20"/>
        <end position="39"/>
    </location>
</feature>
<dbReference type="PANTHER" id="PTHR48085:SF5">
    <property type="entry name" value="CADMIUM_ZINC-TRANSPORTING ATPASE HMA4-RELATED"/>
    <property type="match status" value="1"/>
</dbReference>
<comment type="subcellular location">
    <subcellularLocation>
        <location evidence="1">Cell membrane</location>
        <topology evidence="1">Multi-pass membrane protein</topology>
    </subcellularLocation>
</comment>
<dbReference type="InterPro" id="IPR051014">
    <property type="entry name" value="Cation_Transport_ATPase_IB"/>
</dbReference>
<evidence type="ECO:0000256" key="7">
    <source>
        <dbReference type="ARBA" id="ARBA00023136"/>
    </source>
</evidence>
<evidence type="ECO:0000313" key="11">
    <source>
        <dbReference type="EMBL" id="GLU49526.1"/>
    </source>
</evidence>
<accession>A0A9W6P9D3</accession>
<dbReference type="InterPro" id="IPR044492">
    <property type="entry name" value="P_typ_ATPase_HD_dom"/>
</dbReference>
<keyword evidence="8" id="KW-1003">Cell membrane</keyword>
<dbReference type="Gene3D" id="3.40.50.1000">
    <property type="entry name" value="HAD superfamily/HAD-like"/>
    <property type="match status" value="1"/>
</dbReference>
<dbReference type="NCBIfam" id="TIGR01494">
    <property type="entry name" value="ATPase_P-type"/>
    <property type="match status" value="2"/>
</dbReference>
<keyword evidence="7 8" id="KW-0472">Membrane</keyword>
<dbReference type="InterPro" id="IPR018303">
    <property type="entry name" value="ATPase_P-typ_P_site"/>
</dbReference>
<dbReference type="PROSITE" id="PS00154">
    <property type="entry name" value="ATPASE_E1_E2"/>
    <property type="match status" value="1"/>
</dbReference>
<keyword evidence="12" id="KW-1185">Reference proteome</keyword>
<dbReference type="GO" id="GO:0019829">
    <property type="term" value="F:ATPase-coupled monoatomic cation transmembrane transporter activity"/>
    <property type="evidence" value="ECO:0007669"/>
    <property type="project" value="InterPro"/>
</dbReference>
<evidence type="ECO:0000313" key="12">
    <source>
        <dbReference type="Proteomes" id="UP001165092"/>
    </source>
</evidence>
<dbReference type="SUPFAM" id="SSF81653">
    <property type="entry name" value="Calcium ATPase, transduction domain A"/>
    <property type="match status" value="1"/>
</dbReference>
<feature type="transmembrane region" description="Helical" evidence="8">
    <location>
        <begin position="241"/>
        <end position="260"/>
    </location>
</feature>
<comment type="caution">
    <text evidence="11">The sequence shown here is derived from an EMBL/GenBank/DDBJ whole genome shotgun (WGS) entry which is preliminary data.</text>
</comment>
<dbReference type="PRINTS" id="PR00119">
    <property type="entry name" value="CATATPASE"/>
</dbReference>
<protein>
    <submittedName>
        <fullName evidence="11">ATPase P</fullName>
    </submittedName>
</protein>
<dbReference type="SFLD" id="SFLDS00003">
    <property type="entry name" value="Haloacid_Dehalogenase"/>
    <property type="match status" value="1"/>
</dbReference>
<dbReference type="InterPro" id="IPR036412">
    <property type="entry name" value="HAD-like_sf"/>
</dbReference>
<keyword evidence="8" id="KW-0547">Nucleotide-binding</keyword>
<evidence type="ECO:0000256" key="6">
    <source>
        <dbReference type="ARBA" id="ARBA00022989"/>
    </source>
</evidence>
<feature type="transmembrane region" description="Helical" evidence="8">
    <location>
        <begin position="266"/>
        <end position="286"/>
    </location>
</feature>
<dbReference type="AlphaFoldDB" id="A0A9W6P9D3"/>
<dbReference type="InterPro" id="IPR023214">
    <property type="entry name" value="HAD_sf"/>
</dbReference>
<proteinExistence type="inferred from homology"/>
<dbReference type="InterPro" id="IPR012312">
    <property type="entry name" value="Hemerythrin-like"/>
</dbReference>
<keyword evidence="5" id="KW-1278">Translocase</keyword>
<evidence type="ECO:0000256" key="1">
    <source>
        <dbReference type="ARBA" id="ARBA00004651"/>
    </source>
</evidence>
<keyword evidence="8" id="KW-0067">ATP-binding</keyword>
<dbReference type="GO" id="GO:0046872">
    <property type="term" value="F:metal ion binding"/>
    <property type="evidence" value="ECO:0007669"/>
    <property type="project" value="UniProtKB-KW"/>
</dbReference>
<evidence type="ECO:0000256" key="8">
    <source>
        <dbReference type="RuleBase" id="RU362081"/>
    </source>
</evidence>
<evidence type="ECO:0000256" key="5">
    <source>
        <dbReference type="ARBA" id="ARBA00022967"/>
    </source>
</evidence>
<gene>
    <name evidence="11" type="ORF">Nans01_38770</name>
</gene>
<feature type="transmembrane region" description="Helical" evidence="8">
    <location>
        <begin position="576"/>
        <end position="595"/>
    </location>
</feature>